<evidence type="ECO:0000256" key="4">
    <source>
        <dbReference type="ARBA" id="ARBA00023136"/>
    </source>
</evidence>
<feature type="domain" description="Amino acid permease/ SLC12A" evidence="6">
    <location>
        <begin position="3"/>
        <end position="473"/>
    </location>
</feature>
<dbReference type="GO" id="GO:0015171">
    <property type="term" value="F:amino acid transmembrane transporter activity"/>
    <property type="evidence" value="ECO:0007669"/>
    <property type="project" value="TreeGrafter"/>
</dbReference>
<evidence type="ECO:0000259" key="6">
    <source>
        <dbReference type="Pfam" id="PF00324"/>
    </source>
</evidence>
<protein>
    <recommendedName>
        <fullName evidence="6">Amino acid permease/ SLC12A domain-containing protein</fullName>
    </recommendedName>
</protein>
<feature type="transmembrane region" description="Helical" evidence="5">
    <location>
        <begin position="450"/>
        <end position="470"/>
    </location>
</feature>
<name>A0A0C3LWY5_9AGAM</name>
<dbReference type="PANTHER" id="PTHR43341:SF20">
    <property type="entry name" value="AAT FAMILY AMINO ACID TRANSPORTER"/>
    <property type="match status" value="1"/>
</dbReference>
<feature type="transmembrane region" description="Helical" evidence="5">
    <location>
        <begin position="46"/>
        <end position="66"/>
    </location>
</feature>
<organism evidence="7 8">
    <name type="scientific">Tulasnella calospora MUT 4182</name>
    <dbReference type="NCBI Taxonomy" id="1051891"/>
    <lineage>
        <taxon>Eukaryota</taxon>
        <taxon>Fungi</taxon>
        <taxon>Dikarya</taxon>
        <taxon>Basidiomycota</taxon>
        <taxon>Agaricomycotina</taxon>
        <taxon>Agaricomycetes</taxon>
        <taxon>Cantharellales</taxon>
        <taxon>Tulasnellaceae</taxon>
        <taxon>Tulasnella</taxon>
    </lineage>
</organism>
<feature type="transmembrane region" description="Helical" evidence="5">
    <location>
        <begin position="73"/>
        <end position="95"/>
    </location>
</feature>
<dbReference type="GO" id="GO:0016020">
    <property type="term" value="C:membrane"/>
    <property type="evidence" value="ECO:0007669"/>
    <property type="project" value="UniProtKB-SubCell"/>
</dbReference>
<feature type="transmembrane region" description="Helical" evidence="5">
    <location>
        <begin position="353"/>
        <end position="374"/>
    </location>
</feature>
<evidence type="ECO:0000313" key="7">
    <source>
        <dbReference type="EMBL" id="KIO25892.1"/>
    </source>
</evidence>
<keyword evidence="4 5" id="KW-0472">Membrane</keyword>
<reference evidence="8" key="2">
    <citation type="submission" date="2015-01" db="EMBL/GenBank/DDBJ databases">
        <title>Evolutionary Origins and Diversification of the Mycorrhizal Mutualists.</title>
        <authorList>
            <consortium name="DOE Joint Genome Institute"/>
            <consortium name="Mycorrhizal Genomics Consortium"/>
            <person name="Kohler A."/>
            <person name="Kuo A."/>
            <person name="Nagy L.G."/>
            <person name="Floudas D."/>
            <person name="Copeland A."/>
            <person name="Barry K.W."/>
            <person name="Cichocki N."/>
            <person name="Veneault-Fourrey C."/>
            <person name="LaButti K."/>
            <person name="Lindquist E.A."/>
            <person name="Lipzen A."/>
            <person name="Lundell T."/>
            <person name="Morin E."/>
            <person name="Murat C."/>
            <person name="Riley R."/>
            <person name="Ohm R."/>
            <person name="Sun H."/>
            <person name="Tunlid A."/>
            <person name="Henrissat B."/>
            <person name="Grigoriev I.V."/>
            <person name="Hibbett D.S."/>
            <person name="Martin F."/>
        </authorList>
    </citation>
    <scope>NUCLEOTIDE SEQUENCE [LARGE SCALE GENOMIC DNA]</scope>
    <source>
        <strain evidence="8">MUT 4182</strain>
    </source>
</reference>
<dbReference type="PIRSF" id="PIRSF006060">
    <property type="entry name" value="AA_transporter"/>
    <property type="match status" value="1"/>
</dbReference>
<dbReference type="Proteomes" id="UP000054248">
    <property type="component" value="Unassembled WGS sequence"/>
</dbReference>
<feature type="transmembrane region" description="Helical" evidence="5">
    <location>
        <begin position="313"/>
        <end position="333"/>
    </location>
</feature>
<keyword evidence="2 5" id="KW-0812">Transmembrane</keyword>
<evidence type="ECO:0000313" key="8">
    <source>
        <dbReference type="Proteomes" id="UP000054248"/>
    </source>
</evidence>
<dbReference type="PANTHER" id="PTHR43341">
    <property type="entry name" value="AMINO ACID PERMEASE"/>
    <property type="match status" value="1"/>
</dbReference>
<accession>A0A0C3LWY5</accession>
<dbReference type="InterPro" id="IPR004841">
    <property type="entry name" value="AA-permease/SLC12A_dom"/>
</dbReference>
<evidence type="ECO:0000256" key="3">
    <source>
        <dbReference type="ARBA" id="ARBA00022989"/>
    </source>
</evidence>
<dbReference type="EMBL" id="KN823033">
    <property type="protein sequence ID" value="KIO25892.1"/>
    <property type="molecule type" value="Genomic_DNA"/>
</dbReference>
<evidence type="ECO:0000256" key="1">
    <source>
        <dbReference type="ARBA" id="ARBA00004141"/>
    </source>
</evidence>
<dbReference type="HOGENOM" id="CLU_007946_12_1_1"/>
<dbReference type="Pfam" id="PF00324">
    <property type="entry name" value="AA_permease"/>
    <property type="match status" value="1"/>
</dbReference>
<feature type="transmembrane region" description="Helical" evidence="5">
    <location>
        <begin position="193"/>
        <end position="212"/>
    </location>
</feature>
<gene>
    <name evidence="7" type="ORF">M407DRAFT_24746</name>
</gene>
<reference evidence="7 8" key="1">
    <citation type="submission" date="2014-04" db="EMBL/GenBank/DDBJ databases">
        <authorList>
            <consortium name="DOE Joint Genome Institute"/>
            <person name="Kuo A."/>
            <person name="Girlanda M."/>
            <person name="Perotto S."/>
            <person name="Kohler A."/>
            <person name="Nagy L.G."/>
            <person name="Floudas D."/>
            <person name="Copeland A."/>
            <person name="Barry K.W."/>
            <person name="Cichocki N."/>
            <person name="Veneault-Fourrey C."/>
            <person name="LaButti K."/>
            <person name="Lindquist E.A."/>
            <person name="Lipzen A."/>
            <person name="Lundell T."/>
            <person name="Morin E."/>
            <person name="Murat C."/>
            <person name="Sun H."/>
            <person name="Tunlid A."/>
            <person name="Henrissat B."/>
            <person name="Grigoriev I.V."/>
            <person name="Hibbett D.S."/>
            <person name="Martin F."/>
            <person name="Nordberg H.P."/>
            <person name="Cantor M.N."/>
            <person name="Hua S.X."/>
        </authorList>
    </citation>
    <scope>NUCLEOTIDE SEQUENCE [LARGE SCALE GENOMIC DNA]</scope>
    <source>
        <strain evidence="7 8">MUT 4182</strain>
    </source>
</reference>
<dbReference type="AlphaFoldDB" id="A0A0C3LWY5"/>
<proteinExistence type="predicted"/>
<feature type="transmembrane region" description="Helical" evidence="5">
    <location>
        <begin position="403"/>
        <end position="423"/>
    </location>
</feature>
<comment type="subcellular location">
    <subcellularLocation>
        <location evidence="1">Membrane</location>
        <topology evidence="1">Multi-pass membrane protein</topology>
    </subcellularLocation>
</comment>
<sequence>MSSVVYGLVVSSAEMVSVYPYCRGTVGLADRFVDPALGFAMGWNAWFHWGIVIPSQIAAATSLIKYWHPSPQLSWAVPSVFIVLTSGSVFGARIYGELESVFAMIKLFAVVVLVGVAIMFDSKDVAHNRNPFRFWNPPFAQYLDIPGAKGRFLGFCAVFVQAAISFFGTEIPSIIAGELKDAPRVIYPVAKRLWVRLSIIYFIAVFVAGTLVPREVLKAQTEHINPDDPNSPENDAPWASSPFLTALHRAGSSYNWIANLCIACFITSAASAASTEVFLSARYLYFLAKAGHAPAFFGAVWPDTQEARRKGAVVPWVGVLTTVAFATMSWLCVRPGENTESEMEKTFLQIESMTTSACLQAWVGTLFTYIRFWWGTRHPKNRRDYGREIERIKENRAWGQPFWAIYSFTVCSAILIFNGWSLFNQKNAVWVIYYSGEQSGFSNDQVLKFITTYAPIPIFILALFGYKLICQTTMRRAMDMNFSGVAYVEGSTPVEVKPESLWGRVWWTLVK</sequence>
<dbReference type="STRING" id="1051891.A0A0C3LWY5"/>
<dbReference type="Gene3D" id="1.20.1740.10">
    <property type="entry name" value="Amino acid/polyamine transporter I"/>
    <property type="match status" value="1"/>
</dbReference>
<feature type="transmembrane region" description="Helical" evidence="5">
    <location>
        <begin position="101"/>
        <end position="120"/>
    </location>
</feature>
<keyword evidence="3 5" id="KW-1133">Transmembrane helix</keyword>
<evidence type="ECO:0000256" key="2">
    <source>
        <dbReference type="ARBA" id="ARBA00022692"/>
    </source>
</evidence>
<dbReference type="OrthoDB" id="3900342at2759"/>
<keyword evidence="8" id="KW-1185">Reference proteome</keyword>
<feature type="transmembrane region" description="Helical" evidence="5">
    <location>
        <begin position="256"/>
        <end position="277"/>
    </location>
</feature>
<evidence type="ECO:0000256" key="5">
    <source>
        <dbReference type="SAM" id="Phobius"/>
    </source>
</evidence>
<dbReference type="InterPro" id="IPR050524">
    <property type="entry name" value="APC_YAT"/>
</dbReference>